<sequence>MTYKVYFEPSNAIRGVKVGVSEFDTAQAALVEVEGLVASDERVRIVSSAEGEVDLAFLRKLAREESK</sequence>
<reference evidence="1" key="1">
    <citation type="submission" date="2021-08" db="EMBL/GenBank/DDBJ databases">
        <authorList>
            <person name="Nwanade C."/>
            <person name="Wang M."/>
            <person name="Masoudi A."/>
            <person name="Yu Z."/>
            <person name="Liu J."/>
        </authorList>
    </citation>
    <scope>NUCLEOTIDE SEQUENCE</scope>
    <source>
        <strain evidence="1">S141</strain>
    </source>
</reference>
<evidence type="ECO:0000313" key="1">
    <source>
        <dbReference type="EMBL" id="UWQ59980.1"/>
    </source>
</evidence>
<dbReference type="EMBL" id="CP081078">
    <property type="protein sequence ID" value="UWQ59980.1"/>
    <property type="molecule type" value="Genomic_DNA"/>
</dbReference>
<protein>
    <submittedName>
        <fullName evidence="1">Uncharacterized protein</fullName>
    </submittedName>
</protein>
<dbReference type="Proteomes" id="UP001058184">
    <property type="component" value="Chromosome"/>
</dbReference>
<accession>A0ABY5X136</accession>
<dbReference type="RefSeq" id="WP_260003820.1">
    <property type="nucleotide sequence ID" value="NZ_CP081078.1"/>
</dbReference>
<evidence type="ECO:0000313" key="2">
    <source>
        <dbReference type="Proteomes" id="UP001058184"/>
    </source>
</evidence>
<proteinExistence type="predicted"/>
<name>A0ABY5X136_LEICA</name>
<keyword evidence="2" id="KW-1185">Reference proteome</keyword>
<organism evidence="1 2">
    <name type="scientific">Leisingera caerulea</name>
    <name type="common">Phaeobacter caeruleus</name>
    <dbReference type="NCBI Taxonomy" id="506591"/>
    <lineage>
        <taxon>Bacteria</taxon>
        <taxon>Pseudomonadati</taxon>
        <taxon>Pseudomonadota</taxon>
        <taxon>Alphaproteobacteria</taxon>
        <taxon>Rhodobacterales</taxon>
        <taxon>Roseobacteraceae</taxon>
        <taxon>Leisingera</taxon>
    </lineage>
</organism>
<gene>
    <name evidence="1" type="ORF">K3722_07570</name>
</gene>